<evidence type="ECO:0000313" key="5">
    <source>
        <dbReference type="EMBL" id="XAY08026.1"/>
    </source>
</evidence>
<dbReference type="InterPro" id="IPR014710">
    <property type="entry name" value="RmlC-like_jellyroll"/>
</dbReference>
<dbReference type="GO" id="GO:0019305">
    <property type="term" value="P:dTDP-rhamnose biosynthetic process"/>
    <property type="evidence" value="ECO:0007669"/>
    <property type="project" value="UniProtKB-UniRule"/>
</dbReference>
<evidence type="ECO:0000256" key="3">
    <source>
        <dbReference type="PIRSR" id="PIRSR600888-3"/>
    </source>
</evidence>
<dbReference type="GO" id="GO:0005829">
    <property type="term" value="C:cytosol"/>
    <property type="evidence" value="ECO:0007669"/>
    <property type="project" value="TreeGrafter"/>
</dbReference>
<dbReference type="SUPFAM" id="SSF51182">
    <property type="entry name" value="RmlC-like cupins"/>
    <property type="match status" value="1"/>
</dbReference>
<reference evidence="5" key="1">
    <citation type="submission" date="2022-12" db="EMBL/GenBank/DDBJ databases">
        <title>Paraconexibacter alkalitolerans sp. nov. and Baekduia alba sp. nov., isolated from soil and emended description of the genera Paraconexibacter (Chun et al., 2020) and Baekduia (An et al., 2020).</title>
        <authorList>
            <person name="Vieira S."/>
            <person name="Huber K.J."/>
            <person name="Geppert A."/>
            <person name="Wolf J."/>
            <person name="Neumann-Schaal M."/>
            <person name="Muesken M."/>
            <person name="Overmann J."/>
        </authorList>
    </citation>
    <scope>NUCLEOTIDE SEQUENCE</scope>
    <source>
        <strain evidence="5">AEG42_29</strain>
    </source>
</reference>
<dbReference type="KEGG" id="parq:DSM112329_04921"/>
<dbReference type="NCBIfam" id="TIGR01221">
    <property type="entry name" value="rmlC"/>
    <property type="match status" value="1"/>
</dbReference>
<name>A0AAU7B2D4_9ACTN</name>
<dbReference type="GO" id="GO:0008830">
    <property type="term" value="F:dTDP-4-dehydrorhamnose 3,5-epimerase activity"/>
    <property type="evidence" value="ECO:0007669"/>
    <property type="project" value="UniProtKB-UniRule"/>
</dbReference>
<dbReference type="PANTHER" id="PTHR21047:SF2">
    <property type="entry name" value="THYMIDINE DIPHOSPHO-4-KETO-RHAMNOSE 3,5-EPIMERASE"/>
    <property type="match status" value="1"/>
</dbReference>
<accession>A0AAU7B2D4</accession>
<dbReference type="InterPro" id="IPR011051">
    <property type="entry name" value="RmlC_Cupin_sf"/>
</dbReference>
<feature type="site" description="Participates in a stacking interaction with the thymidine ring of dTDP-4-oxo-6-deoxyglucose" evidence="3">
    <location>
        <position position="138"/>
    </location>
</feature>
<comment type="function">
    <text evidence="4">Catalyzes the epimerization of the C3' and C5'positions of dTDP-6-deoxy-D-xylo-4-hexulose, forming dTDP-6-deoxy-L-lyxo-4-hexulose.</text>
</comment>
<dbReference type="InterPro" id="IPR000888">
    <property type="entry name" value="RmlC-like"/>
</dbReference>
<evidence type="ECO:0000256" key="1">
    <source>
        <dbReference type="ARBA" id="ARBA00010154"/>
    </source>
</evidence>
<keyword evidence="4 5" id="KW-0413">Isomerase</keyword>
<dbReference type="PANTHER" id="PTHR21047">
    <property type="entry name" value="DTDP-6-DEOXY-D-GLUCOSE-3,5 EPIMERASE"/>
    <property type="match status" value="1"/>
</dbReference>
<comment type="pathway">
    <text evidence="4">Carbohydrate biosynthesis; dTDP-L-rhamnose biosynthesis.</text>
</comment>
<evidence type="ECO:0000256" key="2">
    <source>
        <dbReference type="PIRSR" id="PIRSR600888-1"/>
    </source>
</evidence>
<feature type="active site" description="Proton acceptor" evidence="2">
    <location>
        <position position="63"/>
    </location>
</feature>
<dbReference type="EC" id="5.1.3.13" evidence="4"/>
<dbReference type="RefSeq" id="WP_354699212.1">
    <property type="nucleotide sequence ID" value="NZ_CP114014.1"/>
</dbReference>
<dbReference type="EMBL" id="CP114014">
    <property type="protein sequence ID" value="XAY08026.1"/>
    <property type="molecule type" value="Genomic_DNA"/>
</dbReference>
<dbReference type="CDD" id="cd00438">
    <property type="entry name" value="cupin_RmlC"/>
    <property type="match status" value="1"/>
</dbReference>
<organism evidence="5">
    <name type="scientific">Paraconexibacter sp. AEG42_29</name>
    <dbReference type="NCBI Taxonomy" id="2997339"/>
    <lineage>
        <taxon>Bacteria</taxon>
        <taxon>Bacillati</taxon>
        <taxon>Actinomycetota</taxon>
        <taxon>Thermoleophilia</taxon>
        <taxon>Solirubrobacterales</taxon>
        <taxon>Paraconexibacteraceae</taxon>
        <taxon>Paraconexibacter</taxon>
    </lineage>
</organism>
<sequence>MAFQIIPTRLSGPLLIEPAVFGDDRGFFTETFRAYELAQFGIDEDFVQDNHSRSKRGTIRGIHFQIGAGASKLVRCGRGSIVDVLVDLRRGSPTFGEWEAFTLDDTTMRMIYAPVGFGHGFCVTSDVADVIYKQSAYYSTDVERGISFLDPAIGIEWPVARDEWIYSERDSGAPTLAEFTEPIPG</sequence>
<feature type="active site" description="Proton donor" evidence="2">
    <location>
        <position position="132"/>
    </location>
</feature>
<comment type="similarity">
    <text evidence="1 4">Belongs to the dTDP-4-dehydrorhamnose 3,5-epimerase family.</text>
</comment>
<proteinExistence type="inferred from homology"/>
<gene>
    <name evidence="5" type="primary">rfbC</name>
    <name evidence="5" type="ORF">DSM112329_04921</name>
</gene>
<dbReference type="Gene3D" id="2.60.120.10">
    <property type="entry name" value="Jelly Rolls"/>
    <property type="match status" value="1"/>
</dbReference>
<dbReference type="AlphaFoldDB" id="A0AAU7B2D4"/>
<comment type="subunit">
    <text evidence="4">Homodimer.</text>
</comment>
<comment type="catalytic activity">
    <reaction evidence="4">
        <text>dTDP-4-dehydro-6-deoxy-alpha-D-glucose = dTDP-4-dehydro-beta-L-rhamnose</text>
        <dbReference type="Rhea" id="RHEA:16969"/>
        <dbReference type="ChEBI" id="CHEBI:57649"/>
        <dbReference type="ChEBI" id="CHEBI:62830"/>
        <dbReference type="EC" id="5.1.3.13"/>
    </reaction>
</comment>
<dbReference type="Pfam" id="PF00908">
    <property type="entry name" value="dTDP_sugar_isom"/>
    <property type="match status" value="1"/>
</dbReference>
<evidence type="ECO:0000256" key="4">
    <source>
        <dbReference type="RuleBase" id="RU364069"/>
    </source>
</evidence>
<dbReference type="GO" id="GO:0000271">
    <property type="term" value="P:polysaccharide biosynthetic process"/>
    <property type="evidence" value="ECO:0007669"/>
    <property type="project" value="TreeGrafter"/>
</dbReference>
<protein>
    <recommendedName>
        <fullName evidence="4">dTDP-4-dehydrorhamnose 3,5-epimerase</fullName>
        <ecNumber evidence="4">5.1.3.13</ecNumber>
    </recommendedName>
    <alternativeName>
        <fullName evidence="4">Thymidine diphospho-4-keto-rhamnose 3,5-epimerase</fullName>
    </alternativeName>
</protein>